<dbReference type="OMA" id="WARDSTH"/>
<dbReference type="InterPro" id="IPR027417">
    <property type="entry name" value="P-loop_NTPase"/>
</dbReference>
<evidence type="ECO:0000313" key="2">
    <source>
        <dbReference type="EMBL" id="OSS43186.1"/>
    </source>
</evidence>
<protein>
    <recommendedName>
        <fullName evidence="1">DUF7779 domain-containing protein</fullName>
    </recommendedName>
</protein>
<dbReference type="SUPFAM" id="SSF48452">
    <property type="entry name" value="TPR-like"/>
    <property type="match status" value="1"/>
</dbReference>
<dbReference type="InterPro" id="IPR056681">
    <property type="entry name" value="DUF7779"/>
</dbReference>
<sequence>MYRNGSLTAEIVQQGTGNAARDIIHAGRDINNITVLPDTHPKPAPSSTVPFRRDNDFVARDGLDKIQQICDRPAGRAALVGLGGVGKSQIAIEYTYRARGASPTPWTFWVHAGTHARFEQGYRRIAEATKIHGWDDPKADVLRLVRSWLCNESNGRWVMVVDNADDADVFFTPPLGAQAASAAGPSQAAELLSDFLPQSPSGSIVVTSRSRDVAFRLTGSYDTVFEVRPMEERDALALLQKKLLRVGADADAEKARELVQALDRMPLAITQAAAYIAQRSPRTSVARYLDDVRRSDRDRARLLKKDVGDSRRDGRASNSIIATWQISFDHIRQEVPAAARLLSLMSLFDRQGIPESLLRDQYAADEDKVDDKEVADFDDDINTLASYSLVEMSGADGSEFEMHRLVQYSTKKWLELSGELEGWKERYVALMDRSYPVSQHKNWKMCQALFPHAQAAADSQPDNANAKALEAWASVLYKAAWYANDMGQYEAAGEMNQSALEAREKVLGREHPNTLASMNNLALVLDSQGKYEEAEAMHRQTLATREKVLGREHPNTLASMNNLASVLDRQG</sequence>
<dbReference type="InterPro" id="IPR011990">
    <property type="entry name" value="TPR-like_helical_dom_sf"/>
</dbReference>
<accession>A0A1Y2LH11</accession>
<reference evidence="2 3" key="1">
    <citation type="journal article" date="2017" name="Genome Announc.">
        <title>Genome sequence of the saprophytic ascomycete Epicoccum nigrum ICMP 19927 strain isolated from New Zealand.</title>
        <authorList>
            <person name="Fokin M."/>
            <person name="Fleetwood D."/>
            <person name="Weir B.S."/>
            <person name="Villas-Boas S.G."/>
        </authorList>
    </citation>
    <scope>NUCLEOTIDE SEQUENCE [LARGE SCALE GENOMIC DNA]</scope>
    <source>
        <strain evidence="2 3">ICMP 19927</strain>
    </source>
</reference>
<dbReference type="EMBL" id="KZ107956">
    <property type="protein sequence ID" value="OSS43186.1"/>
    <property type="molecule type" value="Genomic_DNA"/>
</dbReference>
<name>A0A1Y2LH11_EPING</name>
<dbReference type="InParanoid" id="A0A1Y2LH11"/>
<dbReference type="AlphaFoldDB" id="A0A1Y2LH11"/>
<dbReference type="PANTHER" id="PTHR46082:SF6">
    <property type="entry name" value="AAA+ ATPASE DOMAIN-CONTAINING PROTEIN-RELATED"/>
    <property type="match status" value="1"/>
</dbReference>
<dbReference type="Pfam" id="PF25000">
    <property type="entry name" value="DUF7779"/>
    <property type="match status" value="1"/>
</dbReference>
<dbReference type="PANTHER" id="PTHR46082">
    <property type="entry name" value="ATP/GTP-BINDING PROTEIN-RELATED"/>
    <property type="match status" value="1"/>
</dbReference>
<evidence type="ECO:0000313" key="3">
    <source>
        <dbReference type="Proteomes" id="UP000193240"/>
    </source>
</evidence>
<dbReference type="Gene3D" id="1.25.40.10">
    <property type="entry name" value="Tetratricopeptide repeat domain"/>
    <property type="match status" value="1"/>
</dbReference>
<organism evidence="2 3">
    <name type="scientific">Epicoccum nigrum</name>
    <name type="common">Soil fungus</name>
    <name type="synonym">Epicoccum purpurascens</name>
    <dbReference type="NCBI Taxonomy" id="105696"/>
    <lineage>
        <taxon>Eukaryota</taxon>
        <taxon>Fungi</taxon>
        <taxon>Dikarya</taxon>
        <taxon>Ascomycota</taxon>
        <taxon>Pezizomycotina</taxon>
        <taxon>Dothideomycetes</taxon>
        <taxon>Pleosporomycetidae</taxon>
        <taxon>Pleosporales</taxon>
        <taxon>Pleosporineae</taxon>
        <taxon>Didymellaceae</taxon>
        <taxon>Epicoccum</taxon>
    </lineage>
</organism>
<dbReference type="STRING" id="105696.A0A1Y2LH11"/>
<dbReference type="Proteomes" id="UP000193240">
    <property type="component" value="Unassembled WGS sequence"/>
</dbReference>
<gene>
    <name evidence="2" type="ORF">B5807_12172</name>
</gene>
<dbReference type="InterPro" id="IPR053137">
    <property type="entry name" value="NLR-like"/>
</dbReference>
<proteinExistence type="predicted"/>
<feature type="non-terminal residue" evidence="2">
    <location>
        <position position="571"/>
    </location>
</feature>
<feature type="domain" description="DUF7779" evidence="1">
    <location>
        <begin position="335"/>
        <end position="412"/>
    </location>
</feature>
<dbReference type="Pfam" id="PF13424">
    <property type="entry name" value="TPR_12"/>
    <property type="match status" value="1"/>
</dbReference>
<dbReference type="Gene3D" id="3.40.50.300">
    <property type="entry name" value="P-loop containing nucleotide triphosphate hydrolases"/>
    <property type="match status" value="1"/>
</dbReference>
<keyword evidence="3" id="KW-1185">Reference proteome</keyword>
<evidence type="ECO:0000259" key="1">
    <source>
        <dbReference type="Pfam" id="PF25000"/>
    </source>
</evidence>
<dbReference type="SUPFAM" id="SSF52540">
    <property type="entry name" value="P-loop containing nucleoside triphosphate hydrolases"/>
    <property type="match status" value="1"/>
</dbReference>